<evidence type="ECO:0000256" key="4">
    <source>
        <dbReference type="ARBA" id="ARBA00023163"/>
    </source>
</evidence>
<dbReference type="Gene3D" id="3.40.190.290">
    <property type="match status" value="1"/>
</dbReference>
<keyword evidence="4" id="KW-0804">Transcription</keyword>
<dbReference type="PANTHER" id="PTHR30126">
    <property type="entry name" value="HTH-TYPE TRANSCRIPTIONAL REGULATOR"/>
    <property type="match status" value="1"/>
</dbReference>
<evidence type="ECO:0000256" key="2">
    <source>
        <dbReference type="ARBA" id="ARBA00023015"/>
    </source>
</evidence>
<dbReference type="GO" id="GO:0003700">
    <property type="term" value="F:DNA-binding transcription factor activity"/>
    <property type="evidence" value="ECO:0007669"/>
    <property type="project" value="InterPro"/>
</dbReference>
<dbReference type="InterPro" id="IPR036390">
    <property type="entry name" value="WH_DNA-bd_sf"/>
</dbReference>
<keyword evidence="3" id="KW-0238">DNA-binding</keyword>
<feature type="domain" description="HTH lysR-type" evidence="5">
    <location>
        <begin position="33"/>
        <end position="85"/>
    </location>
</feature>
<gene>
    <name evidence="6" type="primary">cysL</name>
    <name evidence="6" type="ORF">CGERO_00995</name>
</gene>
<name>A0A3G6J347_9CORY</name>
<dbReference type="EMBL" id="CP033897">
    <property type="protein sequence ID" value="AZA10534.1"/>
    <property type="molecule type" value="Genomic_DNA"/>
</dbReference>
<dbReference type="InterPro" id="IPR000847">
    <property type="entry name" value="LysR_HTH_N"/>
</dbReference>
<dbReference type="SUPFAM" id="SSF53850">
    <property type="entry name" value="Periplasmic binding protein-like II"/>
    <property type="match status" value="1"/>
</dbReference>
<protein>
    <submittedName>
        <fullName evidence="6">HTH-type transcriptional regulator CysL</fullName>
    </submittedName>
</protein>
<dbReference type="AlphaFoldDB" id="A0A3G6J347"/>
<proteinExistence type="inferred from homology"/>
<evidence type="ECO:0000256" key="1">
    <source>
        <dbReference type="ARBA" id="ARBA00009437"/>
    </source>
</evidence>
<dbReference type="Pfam" id="PF03466">
    <property type="entry name" value="LysR_substrate"/>
    <property type="match status" value="1"/>
</dbReference>
<dbReference type="PROSITE" id="PS50931">
    <property type="entry name" value="HTH_LYSR"/>
    <property type="match status" value="1"/>
</dbReference>
<comment type="similarity">
    <text evidence="1">Belongs to the LysR transcriptional regulatory family.</text>
</comment>
<evidence type="ECO:0000313" key="6">
    <source>
        <dbReference type="EMBL" id="AZA10534.1"/>
    </source>
</evidence>
<dbReference type="InterPro" id="IPR005119">
    <property type="entry name" value="LysR_subst-bd"/>
</dbReference>
<reference evidence="6 7" key="1">
    <citation type="submission" date="2018-11" db="EMBL/GenBank/DDBJ databases">
        <authorList>
            <person name="Kleinhagauer T."/>
            <person name="Glaeser S.P."/>
            <person name="Spergser J."/>
            <person name="Ruckert C."/>
            <person name="Kaempfer P."/>
            <person name="Busse H.-J."/>
        </authorList>
    </citation>
    <scope>NUCLEOTIDE SEQUENCE [LARGE SCALE GENOMIC DNA]</scope>
    <source>
        <strain evidence="6 7">W8</strain>
    </source>
</reference>
<dbReference type="InterPro" id="IPR036388">
    <property type="entry name" value="WH-like_DNA-bd_sf"/>
</dbReference>
<evidence type="ECO:0000256" key="3">
    <source>
        <dbReference type="ARBA" id="ARBA00023125"/>
    </source>
</evidence>
<dbReference type="Gene3D" id="1.10.10.10">
    <property type="entry name" value="Winged helix-like DNA-binding domain superfamily/Winged helix DNA-binding domain"/>
    <property type="match status" value="1"/>
</dbReference>
<dbReference type="GO" id="GO:0000976">
    <property type="term" value="F:transcription cis-regulatory region binding"/>
    <property type="evidence" value="ECO:0007669"/>
    <property type="project" value="TreeGrafter"/>
</dbReference>
<accession>A0A3G6J347</accession>
<organism evidence="6 7">
    <name type="scientific">Corynebacterium gerontici</name>
    <dbReference type="NCBI Taxonomy" id="2079234"/>
    <lineage>
        <taxon>Bacteria</taxon>
        <taxon>Bacillati</taxon>
        <taxon>Actinomycetota</taxon>
        <taxon>Actinomycetes</taxon>
        <taxon>Mycobacteriales</taxon>
        <taxon>Corynebacteriaceae</taxon>
        <taxon>Corynebacterium</taxon>
    </lineage>
</organism>
<keyword evidence="2" id="KW-0805">Transcription regulation</keyword>
<dbReference type="Pfam" id="PF00126">
    <property type="entry name" value="HTH_1"/>
    <property type="match status" value="1"/>
</dbReference>
<dbReference type="PANTHER" id="PTHR30126:SF39">
    <property type="entry name" value="HTH-TYPE TRANSCRIPTIONAL REGULATOR CYSL"/>
    <property type="match status" value="1"/>
</dbReference>
<dbReference type="KEGG" id="cgk:CGERO_00995"/>
<sequence length="297" mass="32166">MPSLNLRPAERESVFPCNSYNETMYLVPDQPTLAALLAVYREGGMAAGARALGVSQQSVSVRVAKAEDAWGFAVFERSAQGCKPSPKGQEILVALERLEAATNACAADIARVCDPVLRIAASHTVAEYDLPHWVSGQVRVLLANSHEAQQLVLEGAVDIAFIEGIELVDALSSRTIKADPLSVVVPQDHPWPQRITREELRRVPMVLRERGSGTREVIEQATALAKPAAEFASLATQRRAILALGAPGVLPLRTITPDLRAVEVEGVDLQRDIRAVWRTLSPAAEQLLNRALANPEP</sequence>
<dbReference type="Proteomes" id="UP000271587">
    <property type="component" value="Chromosome"/>
</dbReference>
<keyword evidence="7" id="KW-1185">Reference proteome</keyword>
<evidence type="ECO:0000313" key="7">
    <source>
        <dbReference type="Proteomes" id="UP000271587"/>
    </source>
</evidence>
<evidence type="ECO:0000259" key="5">
    <source>
        <dbReference type="PROSITE" id="PS50931"/>
    </source>
</evidence>
<dbReference type="SUPFAM" id="SSF46785">
    <property type="entry name" value="Winged helix' DNA-binding domain"/>
    <property type="match status" value="1"/>
</dbReference>